<organism evidence="3 4">
    <name type="scientific">Lysobacter enzymogenes</name>
    <dbReference type="NCBI Taxonomy" id="69"/>
    <lineage>
        <taxon>Bacteria</taxon>
        <taxon>Pseudomonadati</taxon>
        <taxon>Pseudomonadota</taxon>
        <taxon>Gammaproteobacteria</taxon>
        <taxon>Lysobacterales</taxon>
        <taxon>Lysobacteraceae</taxon>
        <taxon>Lysobacter</taxon>
    </lineage>
</organism>
<sequence length="788" mass="88583">MSFTITARTVLQLGAELISSDAVALYELIKNAIDAKSPTGVDVEFKIVVRESDYAMITTSSDGVSVPQLKEALFSKILSNAPADLERDFRRTVGAAKTVPEFLRFAAKAYAECNQIVISDTGHGMSLQDLRTIYLTIGTTSRAREVQAAAAKGERNAPYLGEKGVGRLSVMRLGRKLLVETATKEDRNVNQLEINWRRFEEAFDRPADSISINPVAAGKKPSKNASFTRIIISDLRASWTQKKLADIAAQQIARMLDPFSWAERRRFPIRLIFNGVEVGQARSVAQDLLKHAHAHCTGSFEVAPKPKLTVTFRSSLYDGEPTTHEFDLVDLMSMSGLNEQGYPSSVLRTLGPFDFDFYWFNRQRLRAIEGVGDRERVRELVRIWSGIGLFRDGYRVLPYGDQGDDWLGLDREALSASGYKLNTKQLIGRVRIGRLTNPHLLDQTNRQGLTETSEKRALVEVVNQVISRWWRSYLNEASKVQKRSELLDFDPEKEGAAVSSLERRVSDAIKGIRKNYSGDTLLLQQVKDAFLEIKDAHARAVQRIETIEEQKERLTQLAGIGLMIEVIAHELTRATEATEVTLKGLKSKNLDGPTRAAFKVLGEQIKVIHRRLLTLEPLSITARQRRSNQNIFEIARYVLEAHEAQFSRHYIHAEIDSDSQKDAAAFVIEGHVVQILENLINNSVYWLDLQRKEHPTFRAKITVRVRSNPPRILYEDNGPGIPPGRAEAVFEPFFSTKSGSTSRRQGLGLYIARQNAELLGGNLGLLEESRVRSGRLNTFELELKEATK</sequence>
<keyword evidence="3" id="KW-0418">Kinase</keyword>
<dbReference type="Pfam" id="PF02518">
    <property type="entry name" value="HATPase_c"/>
    <property type="match status" value="1"/>
</dbReference>
<evidence type="ECO:0000313" key="3">
    <source>
        <dbReference type="EMBL" id="ALN60829.1"/>
    </source>
</evidence>
<dbReference type="PROSITE" id="PS50109">
    <property type="entry name" value="HIS_KIN"/>
    <property type="match status" value="1"/>
</dbReference>
<dbReference type="InterPro" id="IPR005467">
    <property type="entry name" value="His_kinase_dom"/>
</dbReference>
<dbReference type="InterPro" id="IPR036890">
    <property type="entry name" value="HATPase_C_sf"/>
</dbReference>
<name>A0A0S2DR05_LYSEN</name>
<keyword evidence="3" id="KW-0808">Transferase</keyword>
<comment type="catalytic activity">
    <reaction evidence="1">
        <text>ATP + protein L-histidine = ADP + protein N-phospho-L-histidine.</text>
        <dbReference type="EC" id="2.7.13.3"/>
    </reaction>
</comment>
<dbReference type="Gene3D" id="3.30.565.10">
    <property type="entry name" value="Histidine kinase-like ATPase, C-terminal domain"/>
    <property type="match status" value="2"/>
</dbReference>
<evidence type="ECO:0000256" key="1">
    <source>
        <dbReference type="ARBA" id="ARBA00000085"/>
    </source>
</evidence>
<dbReference type="AlphaFoldDB" id="A0A0S2DR05"/>
<dbReference type="EC" id="2.7.13.3" evidence="2"/>
<proteinExistence type="predicted"/>
<dbReference type="SUPFAM" id="SSF55874">
    <property type="entry name" value="ATPase domain of HSP90 chaperone/DNA topoisomerase II/histidine kinase"/>
    <property type="match status" value="2"/>
</dbReference>
<dbReference type="KEGG" id="lez:GLE_5488"/>
<evidence type="ECO:0000313" key="4">
    <source>
        <dbReference type="Proteomes" id="UP000061569"/>
    </source>
</evidence>
<dbReference type="GO" id="GO:0004673">
    <property type="term" value="F:protein histidine kinase activity"/>
    <property type="evidence" value="ECO:0007669"/>
    <property type="project" value="UniProtKB-EC"/>
</dbReference>
<dbReference type="InterPro" id="IPR003594">
    <property type="entry name" value="HATPase_dom"/>
</dbReference>
<dbReference type="OrthoDB" id="9816482at2"/>
<dbReference type="CDD" id="cd00075">
    <property type="entry name" value="HATPase"/>
    <property type="match status" value="1"/>
</dbReference>
<gene>
    <name evidence="3" type="ORF">GLE_5488</name>
</gene>
<dbReference type="InterPro" id="IPR004358">
    <property type="entry name" value="Sig_transdc_His_kin-like_C"/>
</dbReference>
<dbReference type="STRING" id="69.GLE_5488"/>
<dbReference type="PANTHER" id="PTHR43065:SF52">
    <property type="entry name" value="SENSOR PROTEIN KINASE PILS"/>
    <property type="match status" value="1"/>
</dbReference>
<accession>A0A0S2DR05</accession>
<dbReference type="PRINTS" id="PR00344">
    <property type="entry name" value="BCTRLSENSOR"/>
</dbReference>
<dbReference type="PATRIC" id="fig|69.6.peg.5403"/>
<dbReference type="Pfam" id="PF13589">
    <property type="entry name" value="HATPase_c_3"/>
    <property type="match status" value="1"/>
</dbReference>
<dbReference type="EMBL" id="CP013140">
    <property type="protein sequence ID" value="ALN60829.1"/>
    <property type="molecule type" value="Genomic_DNA"/>
</dbReference>
<dbReference type="PANTHER" id="PTHR43065">
    <property type="entry name" value="SENSOR HISTIDINE KINASE"/>
    <property type="match status" value="1"/>
</dbReference>
<dbReference type="SMART" id="SM00387">
    <property type="entry name" value="HATPase_c"/>
    <property type="match status" value="1"/>
</dbReference>
<reference evidence="3 4" key="1">
    <citation type="submission" date="2015-11" db="EMBL/GenBank/DDBJ databases">
        <title>Genome sequences of Lysobacter enzymogenes strain C3 and Lysobacter antibioticus ATCC 29479.</title>
        <authorList>
            <person name="Kobayashi D.Y."/>
        </authorList>
    </citation>
    <scope>NUCLEOTIDE SEQUENCE [LARGE SCALE GENOMIC DNA]</scope>
    <source>
        <strain evidence="3 4">C3</strain>
    </source>
</reference>
<protein>
    <recommendedName>
        <fullName evidence="2">histidine kinase</fullName>
        <ecNumber evidence="2">2.7.13.3</ecNumber>
    </recommendedName>
</protein>
<dbReference type="Proteomes" id="UP000061569">
    <property type="component" value="Chromosome"/>
</dbReference>
<evidence type="ECO:0000256" key="2">
    <source>
        <dbReference type="ARBA" id="ARBA00012438"/>
    </source>
</evidence>